<accession>A0AAE3JM16</accession>
<sequence length="291" mass="34325">MLKIVRALYLFLNVAIILAFLAIHFIYKEDSYQSSLLYYSFPLPIIILAVLVLSIFLNRKFRKFNLLIALLLLLIWLGRSFKIKLSEEIKESDLEIVFWNASRNNDFEDAFNINKGIPHLFVLVELNKNNMKTLQLEYPDYHFYFSEEEIAVFSKKPIKINLESTTKYNSTIINFETNDINFYVIDITGSQDVPRSWELGFVNENIKIKEKTILLGDFNVPYESKYLSDLKTNFNHAFNKKGNGFRETWFWNIPLLSLDHIWVSKDLKIIKTKKTGTFKSDHSMLKTYIRK</sequence>
<dbReference type="SUPFAM" id="SSF56219">
    <property type="entry name" value="DNase I-like"/>
    <property type="match status" value="1"/>
</dbReference>
<reference evidence="3" key="1">
    <citation type="submission" date="2022-01" db="EMBL/GenBank/DDBJ databases">
        <title>Draft genome sequence of Sabulilitoribacter arenilitoris KCTC 52401.</title>
        <authorList>
            <person name="Oh J.-S."/>
        </authorList>
    </citation>
    <scope>NUCLEOTIDE SEQUENCE</scope>
    <source>
        <strain evidence="3">HMF6543</strain>
    </source>
</reference>
<comment type="caution">
    <text evidence="3">The sequence shown here is derived from an EMBL/GenBank/DDBJ whole genome shotgun (WGS) entry which is preliminary data.</text>
</comment>
<dbReference type="Pfam" id="PF03372">
    <property type="entry name" value="Exo_endo_phos"/>
    <property type="match status" value="1"/>
</dbReference>
<feature type="transmembrane region" description="Helical" evidence="1">
    <location>
        <begin position="7"/>
        <end position="27"/>
    </location>
</feature>
<keyword evidence="3" id="KW-0540">Nuclease</keyword>
<keyword evidence="3" id="KW-0255">Endonuclease</keyword>
<keyword evidence="1" id="KW-0812">Transmembrane</keyword>
<dbReference type="Gene3D" id="3.60.10.10">
    <property type="entry name" value="Endonuclease/exonuclease/phosphatase"/>
    <property type="match status" value="1"/>
</dbReference>
<evidence type="ECO:0000256" key="1">
    <source>
        <dbReference type="SAM" id="Phobius"/>
    </source>
</evidence>
<proteinExistence type="predicted"/>
<evidence type="ECO:0000313" key="4">
    <source>
        <dbReference type="Proteomes" id="UP001199795"/>
    </source>
</evidence>
<keyword evidence="4" id="KW-1185">Reference proteome</keyword>
<keyword evidence="1" id="KW-0472">Membrane</keyword>
<dbReference type="GO" id="GO:0004519">
    <property type="term" value="F:endonuclease activity"/>
    <property type="evidence" value="ECO:0007669"/>
    <property type="project" value="UniProtKB-KW"/>
</dbReference>
<name>A0AAE3JM16_9FLAO</name>
<dbReference type="Proteomes" id="UP001199795">
    <property type="component" value="Unassembled WGS sequence"/>
</dbReference>
<feature type="domain" description="Endonuclease/exonuclease/phosphatase" evidence="2">
    <location>
        <begin position="122"/>
        <end position="282"/>
    </location>
</feature>
<evidence type="ECO:0000259" key="2">
    <source>
        <dbReference type="Pfam" id="PF03372"/>
    </source>
</evidence>
<dbReference type="RefSeq" id="WP_237238683.1">
    <property type="nucleotide sequence ID" value="NZ_JAKKDU010000003.1"/>
</dbReference>
<feature type="transmembrane region" description="Helical" evidence="1">
    <location>
        <begin position="39"/>
        <end position="57"/>
    </location>
</feature>
<dbReference type="AlphaFoldDB" id="A0AAE3JM16"/>
<feature type="transmembrane region" description="Helical" evidence="1">
    <location>
        <begin position="64"/>
        <end position="81"/>
    </location>
</feature>
<evidence type="ECO:0000313" key="3">
    <source>
        <dbReference type="EMBL" id="MCF7567321.1"/>
    </source>
</evidence>
<protein>
    <submittedName>
        <fullName evidence="3">Endonuclease/exonuclease/phosphatase family protein</fullName>
    </submittedName>
</protein>
<keyword evidence="1" id="KW-1133">Transmembrane helix</keyword>
<organism evidence="3 4">
    <name type="scientific">Wocania arenilitoris</name>
    <dbReference type="NCBI Taxonomy" id="2044858"/>
    <lineage>
        <taxon>Bacteria</taxon>
        <taxon>Pseudomonadati</taxon>
        <taxon>Bacteroidota</taxon>
        <taxon>Flavobacteriia</taxon>
        <taxon>Flavobacteriales</taxon>
        <taxon>Flavobacteriaceae</taxon>
        <taxon>Wocania</taxon>
    </lineage>
</organism>
<gene>
    <name evidence="3" type="ORF">L3X37_02935</name>
</gene>
<keyword evidence="3" id="KW-0378">Hydrolase</keyword>
<dbReference type="InterPro" id="IPR005135">
    <property type="entry name" value="Endo/exonuclease/phosphatase"/>
</dbReference>
<dbReference type="InterPro" id="IPR036691">
    <property type="entry name" value="Endo/exonu/phosph_ase_sf"/>
</dbReference>
<dbReference type="EMBL" id="JAKKDU010000003">
    <property type="protein sequence ID" value="MCF7567321.1"/>
    <property type="molecule type" value="Genomic_DNA"/>
</dbReference>